<keyword evidence="2" id="KW-0963">Cytoplasm</keyword>
<dbReference type="InterPro" id="IPR001789">
    <property type="entry name" value="Sig_transdc_resp-reg_receiver"/>
</dbReference>
<evidence type="ECO:0000256" key="5">
    <source>
        <dbReference type="ARBA" id="ARBA00023015"/>
    </source>
</evidence>
<keyword evidence="6" id="KW-0238">DNA-binding</keyword>
<sequence>MYKLLIVEDELSTRKWFTKVINWEQNGFEVIAIVEDGQQAWEILKDRPEVDVVMTDIRMPYMDGLELTERIRSLPGEPVEIVILSGFGEFDYAQQAIKLDVRDYLLKPVTKEQLTEVFEVIARRLDERHLQSTKIQYANQMQKEKALLQKAQMYERWLTRKDIMISPERWFNPFDAQLDIVNGSFLILVAEFDDYAKFTDHYNDEDQKLCRFIVHNILDEISHKYGAVDSVLLPPNRYIFILEAGPESEIDNKGFLAGQAFQESLNNYLRLFSVQLSVGCSQRFEGISNVPEAYEQAFKALRRKFFTGKGSVNLYRPSSQGQSEGFYPTELEKKLIIAFKHGDEQGGYGLFTEFLRSLCSSGESEDAIRFIVGEMLVNLFRQLREVKSLPVTSEVMEMFIEEIRCQETYAELAEKAKELIQFMLQSIAIEALSLSPVSKGIEYMKIKLSRDISLHEVAEYVGISASYFSTLFKQEKGYNFVDFLVRLRMEKSLELLEGTALTVAQVGNEVGYQSYRYFTKVFKDYYEMTPTQFRERLKMK</sequence>
<dbReference type="PROSITE" id="PS50110">
    <property type="entry name" value="RESPONSE_REGULATORY"/>
    <property type="match status" value="1"/>
</dbReference>
<feature type="domain" description="HTH araC/xylS-type" evidence="9">
    <location>
        <begin position="438"/>
        <end position="536"/>
    </location>
</feature>
<dbReference type="PRINTS" id="PR00032">
    <property type="entry name" value="HTHARAC"/>
</dbReference>
<evidence type="ECO:0000259" key="9">
    <source>
        <dbReference type="PROSITE" id="PS01124"/>
    </source>
</evidence>
<dbReference type="InterPro" id="IPR018062">
    <property type="entry name" value="HTH_AraC-typ_CS"/>
</dbReference>
<proteinExistence type="predicted"/>
<dbReference type="Gene3D" id="3.40.50.2300">
    <property type="match status" value="1"/>
</dbReference>
<comment type="caution">
    <text evidence="11">The sequence shown here is derived from an EMBL/GenBank/DDBJ whole genome shotgun (WGS) entry which is preliminary data.</text>
</comment>
<evidence type="ECO:0000256" key="7">
    <source>
        <dbReference type="ARBA" id="ARBA00023163"/>
    </source>
</evidence>
<organism evidence="11 12">
    <name type="scientific">Paenibacillus alginolyticus</name>
    <dbReference type="NCBI Taxonomy" id="59839"/>
    <lineage>
        <taxon>Bacteria</taxon>
        <taxon>Bacillati</taxon>
        <taxon>Bacillota</taxon>
        <taxon>Bacilli</taxon>
        <taxon>Bacillales</taxon>
        <taxon>Paenibacillaceae</taxon>
        <taxon>Paenibacillus</taxon>
    </lineage>
</organism>
<dbReference type="InterPro" id="IPR009057">
    <property type="entry name" value="Homeodomain-like_sf"/>
</dbReference>
<keyword evidence="12" id="KW-1185">Reference proteome</keyword>
<dbReference type="InterPro" id="IPR011006">
    <property type="entry name" value="CheY-like_superfamily"/>
</dbReference>
<dbReference type="PROSITE" id="PS00041">
    <property type="entry name" value="HTH_ARAC_FAMILY_1"/>
    <property type="match status" value="1"/>
</dbReference>
<dbReference type="CDD" id="cd17536">
    <property type="entry name" value="REC_YesN-like"/>
    <property type="match status" value="1"/>
</dbReference>
<dbReference type="InterPro" id="IPR018060">
    <property type="entry name" value="HTH_AraC"/>
</dbReference>
<evidence type="ECO:0000259" key="10">
    <source>
        <dbReference type="PROSITE" id="PS50110"/>
    </source>
</evidence>
<evidence type="ECO:0000313" key="11">
    <source>
        <dbReference type="EMBL" id="MCY9691671.1"/>
    </source>
</evidence>
<dbReference type="SUPFAM" id="SSF46689">
    <property type="entry name" value="Homeodomain-like"/>
    <property type="match status" value="2"/>
</dbReference>
<dbReference type="Pfam" id="PF12833">
    <property type="entry name" value="HTH_18"/>
    <property type="match status" value="1"/>
</dbReference>
<gene>
    <name evidence="11" type="ORF">M5X19_01845</name>
</gene>
<dbReference type="PROSITE" id="PS01124">
    <property type="entry name" value="HTH_ARAC_FAMILY_2"/>
    <property type="match status" value="1"/>
</dbReference>
<feature type="modified residue" description="4-aspartylphosphate" evidence="8">
    <location>
        <position position="56"/>
    </location>
</feature>
<dbReference type="RefSeq" id="WP_268613468.1">
    <property type="nucleotide sequence ID" value="NZ_JAMDMX010000002.1"/>
</dbReference>
<dbReference type="SUPFAM" id="SSF52172">
    <property type="entry name" value="CheY-like"/>
    <property type="match status" value="1"/>
</dbReference>
<dbReference type="InterPro" id="IPR020449">
    <property type="entry name" value="Tscrpt_reg_AraC-type_HTH"/>
</dbReference>
<feature type="domain" description="Response regulatory" evidence="10">
    <location>
        <begin position="3"/>
        <end position="122"/>
    </location>
</feature>
<comment type="subcellular location">
    <subcellularLocation>
        <location evidence="1">Cytoplasm</location>
    </subcellularLocation>
</comment>
<dbReference type="Gene3D" id="1.10.10.60">
    <property type="entry name" value="Homeodomain-like"/>
    <property type="match status" value="2"/>
</dbReference>
<dbReference type="Pfam" id="PF17853">
    <property type="entry name" value="GGDEF_2"/>
    <property type="match status" value="1"/>
</dbReference>
<keyword evidence="3 8" id="KW-0597">Phosphoprotein</keyword>
<dbReference type="SMART" id="SM00448">
    <property type="entry name" value="REC"/>
    <property type="match status" value="1"/>
</dbReference>
<evidence type="ECO:0000256" key="2">
    <source>
        <dbReference type="ARBA" id="ARBA00022490"/>
    </source>
</evidence>
<dbReference type="EMBL" id="JAMDMX010000002">
    <property type="protein sequence ID" value="MCY9691671.1"/>
    <property type="molecule type" value="Genomic_DNA"/>
</dbReference>
<dbReference type="PANTHER" id="PTHR42713:SF3">
    <property type="entry name" value="TRANSCRIPTIONAL REGULATORY PROTEIN HPTR"/>
    <property type="match status" value="1"/>
</dbReference>
<dbReference type="InterPro" id="IPR041522">
    <property type="entry name" value="CdaR_GGDEF"/>
</dbReference>
<dbReference type="Pfam" id="PF00072">
    <property type="entry name" value="Response_reg"/>
    <property type="match status" value="1"/>
</dbReference>
<keyword evidence="4" id="KW-0902">Two-component regulatory system</keyword>
<reference evidence="11 12" key="1">
    <citation type="submission" date="2022-05" db="EMBL/GenBank/DDBJ databases">
        <title>Genome Sequencing of Bee-Associated Microbes.</title>
        <authorList>
            <person name="Dunlap C."/>
        </authorList>
    </citation>
    <scope>NUCLEOTIDE SEQUENCE [LARGE SCALE GENOMIC DNA]</scope>
    <source>
        <strain evidence="11 12">NRRL B-14421</strain>
    </source>
</reference>
<evidence type="ECO:0000256" key="4">
    <source>
        <dbReference type="ARBA" id="ARBA00023012"/>
    </source>
</evidence>
<evidence type="ECO:0000256" key="8">
    <source>
        <dbReference type="PROSITE-ProRule" id="PRU00169"/>
    </source>
</evidence>
<dbReference type="InterPro" id="IPR051552">
    <property type="entry name" value="HptR"/>
</dbReference>
<keyword evidence="7" id="KW-0804">Transcription</keyword>
<dbReference type="SMART" id="SM00342">
    <property type="entry name" value="HTH_ARAC"/>
    <property type="match status" value="1"/>
</dbReference>
<name>A0ABT4G658_9BACL</name>
<evidence type="ECO:0000256" key="3">
    <source>
        <dbReference type="ARBA" id="ARBA00022553"/>
    </source>
</evidence>
<evidence type="ECO:0000256" key="1">
    <source>
        <dbReference type="ARBA" id="ARBA00004496"/>
    </source>
</evidence>
<keyword evidence="5" id="KW-0805">Transcription regulation</keyword>
<accession>A0ABT4G658</accession>
<evidence type="ECO:0000256" key="6">
    <source>
        <dbReference type="ARBA" id="ARBA00023125"/>
    </source>
</evidence>
<evidence type="ECO:0000313" key="12">
    <source>
        <dbReference type="Proteomes" id="UP001527099"/>
    </source>
</evidence>
<protein>
    <submittedName>
        <fullName evidence="11">Response regulator</fullName>
    </submittedName>
</protein>
<dbReference type="Proteomes" id="UP001527099">
    <property type="component" value="Unassembled WGS sequence"/>
</dbReference>
<dbReference type="PANTHER" id="PTHR42713">
    <property type="entry name" value="HISTIDINE KINASE-RELATED"/>
    <property type="match status" value="1"/>
</dbReference>